<proteinExistence type="predicted"/>
<accession>A0A376W654</accession>
<evidence type="ECO:0000313" key="2">
    <source>
        <dbReference type="Proteomes" id="UP000254716"/>
    </source>
</evidence>
<name>A0A376W654_ECOLX</name>
<dbReference type="AlphaFoldDB" id="A0A376W654"/>
<reference evidence="1 2" key="1">
    <citation type="submission" date="2018-06" db="EMBL/GenBank/DDBJ databases">
        <authorList>
            <consortium name="Pathogen Informatics"/>
            <person name="Doyle S."/>
        </authorList>
    </citation>
    <scope>NUCLEOTIDE SEQUENCE [LARGE SCALE GENOMIC DNA]</scope>
    <source>
        <strain evidence="1 2">NCTC9081</strain>
    </source>
</reference>
<organism evidence="1 2">
    <name type="scientific">Escherichia coli</name>
    <dbReference type="NCBI Taxonomy" id="562"/>
    <lineage>
        <taxon>Bacteria</taxon>
        <taxon>Pseudomonadati</taxon>
        <taxon>Pseudomonadota</taxon>
        <taxon>Gammaproteobacteria</taxon>
        <taxon>Enterobacterales</taxon>
        <taxon>Enterobacteriaceae</taxon>
        <taxon>Escherichia</taxon>
    </lineage>
</organism>
<dbReference type="Proteomes" id="UP000254716">
    <property type="component" value="Unassembled WGS sequence"/>
</dbReference>
<evidence type="ECO:0000313" key="1">
    <source>
        <dbReference type="EMBL" id="STJ19283.1"/>
    </source>
</evidence>
<protein>
    <submittedName>
        <fullName evidence="1">Uncharacterized protein</fullName>
    </submittedName>
</protein>
<dbReference type="EMBL" id="UGCV01000008">
    <property type="protein sequence ID" value="STJ19283.1"/>
    <property type="molecule type" value="Genomic_DNA"/>
</dbReference>
<sequence>MRYNCKKIIHILFFRNKQKGINKKTADNMLRKKYALKE</sequence>
<gene>
    <name evidence="1" type="ORF">NCTC9081_04809</name>
</gene>